<reference evidence="1 2" key="1">
    <citation type="journal article" date="2022" name="Allergy">
        <title>Genome assembly and annotation of Periplaneta americana reveal a comprehensive cockroach allergen profile.</title>
        <authorList>
            <person name="Wang L."/>
            <person name="Xiong Q."/>
            <person name="Saelim N."/>
            <person name="Wang L."/>
            <person name="Nong W."/>
            <person name="Wan A.T."/>
            <person name="Shi M."/>
            <person name="Liu X."/>
            <person name="Cao Q."/>
            <person name="Hui J.H.L."/>
            <person name="Sookrung N."/>
            <person name="Leung T.F."/>
            <person name="Tungtrongchitr A."/>
            <person name="Tsui S.K.W."/>
        </authorList>
    </citation>
    <scope>NUCLEOTIDE SEQUENCE [LARGE SCALE GENOMIC DNA]</scope>
    <source>
        <strain evidence="1">PWHHKU_190912</strain>
    </source>
</reference>
<accession>A0ABQ8SXI5</accession>
<gene>
    <name evidence="1" type="ORF">ANN_14879</name>
</gene>
<protein>
    <recommendedName>
        <fullName evidence="3">Reverse transcriptase domain-containing protein</fullName>
    </recommendedName>
</protein>
<dbReference type="EMBL" id="JAJSOF020000019">
    <property type="protein sequence ID" value="KAJ4438925.1"/>
    <property type="molecule type" value="Genomic_DNA"/>
</dbReference>
<dbReference type="PANTHER" id="PTHR47027">
    <property type="entry name" value="REVERSE TRANSCRIPTASE DOMAIN-CONTAINING PROTEIN"/>
    <property type="match status" value="1"/>
</dbReference>
<name>A0ABQ8SXI5_PERAM</name>
<evidence type="ECO:0000313" key="2">
    <source>
        <dbReference type="Proteomes" id="UP001148838"/>
    </source>
</evidence>
<evidence type="ECO:0000313" key="1">
    <source>
        <dbReference type="EMBL" id="KAJ4438925.1"/>
    </source>
</evidence>
<proteinExistence type="predicted"/>
<dbReference type="Proteomes" id="UP001148838">
    <property type="component" value="Unassembled WGS sequence"/>
</dbReference>
<evidence type="ECO:0008006" key="3">
    <source>
        <dbReference type="Google" id="ProtNLM"/>
    </source>
</evidence>
<sequence>MYNVFGNSIVRLLLPSNSFLRYLLNQISKRRKIDAKEFSHEFKLNNSENHSNESCNVAHVACYRLSTTEGEGKVVVITEDVQNVHLLLEYRPHIDVSLTCEHDPKLQEYCVGMEWNGMEWNLTETGTDGPALRPVEIYCANHRYGMSYMPQIPYAHRDSLNDRSLKPTESIYHSCFGKFSQDPPVGRRRNSSPDLLEEVFRKLPWGRKHGISIDGRKLTNVSFADDVVLFATSRKRLDLCEESMAVGLTMNTSKTKLLTNDAEGHMIVNNANIEFVTQYIYLGQTISFQNSMHKEIDRRIASAWKKF</sequence>
<organism evidence="1 2">
    <name type="scientific">Periplaneta americana</name>
    <name type="common">American cockroach</name>
    <name type="synonym">Blatta americana</name>
    <dbReference type="NCBI Taxonomy" id="6978"/>
    <lineage>
        <taxon>Eukaryota</taxon>
        <taxon>Metazoa</taxon>
        <taxon>Ecdysozoa</taxon>
        <taxon>Arthropoda</taxon>
        <taxon>Hexapoda</taxon>
        <taxon>Insecta</taxon>
        <taxon>Pterygota</taxon>
        <taxon>Neoptera</taxon>
        <taxon>Polyneoptera</taxon>
        <taxon>Dictyoptera</taxon>
        <taxon>Blattodea</taxon>
        <taxon>Blattoidea</taxon>
        <taxon>Blattidae</taxon>
        <taxon>Blattinae</taxon>
        <taxon>Periplaneta</taxon>
    </lineage>
</organism>
<keyword evidence="2" id="KW-1185">Reference proteome</keyword>
<dbReference type="PANTHER" id="PTHR47027:SF29">
    <property type="entry name" value="C2H2-TYPE DOMAIN-CONTAINING PROTEIN"/>
    <property type="match status" value="1"/>
</dbReference>
<comment type="caution">
    <text evidence="1">The sequence shown here is derived from an EMBL/GenBank/DDBJ whole genome shotgun (WGS) entry which is preliminary data.</text>
</comment>